<dbReference type="EMBL" id="CAJMWZ010004121">
    <property type="protein sequence ID" value="CAE6484839.1"/>
    <property type="molecule type" value="Genomic_DNA"/>
</dbReference>
<name>A0A8H3CM03_9AGAM</name>
<dbReference type="AlphaFoldDB" id="A0A8H3CM03"/>
<sequence length="69" mass="7087">MKYIAMTIAALFAVSVYASPAPKTTDVPFPGGCRAEGGVCTFISLNSCCEGLLCSGALLTRAGKCVPKK</sequence>
<evidence type="ECO:0000313" key="3">
    <source>
        <dbReference type="Proteomes" id="UP000663850"/>
    </source>
</evidence>
<dbReference type="Proteomes" id="UP000663850">
    <property type="component" value="Unassembled WGS sequence"/>
</dbReference>
<feature type="chain" id="PRO_5034738859" evidence="1">
    <location>
        <begin position="19"/>
        <end position="69"/>
    </location>
</feature>
<reference evidence="2" key="1">
    <citation type="submission" date="2021-01" db="EMBL/GenBank/DDBJ databases">
        <authorList>
            <person name="Kaushik A."/>
        </authorList>
    </citation>
    <scope>NUCLEOTIDE SEQUENCE</scope>
    <source>
        <strain evidence="2">Type strain: AG8-Rh-89/</strain>
    </source>
</reference>
<organism evidence="2 3">
    <name type="scientific">Rhizoctonia solani</name>
    <dbReference type="NCBI Taxonomy" id="456999"/>
    <lineage>
        <taxon>Eukaryota</taxon>
        <taxon>Fungi</taxon>
        <taxon>Dikarya</taxon>
        <taxon>Basidiomycota</taxon>
        <taxon>Agaricomycotina</taxon>
        <taxon>Agaricomycetes</taxon>
        <taxon>Cantharellales</taxon>
        <taxon>Ceratobasidiaceae</taxon>
        <taxon>Rhizoctonia</taxon>
    </lineage>
</organism>
<protein>
    <submittedName>
        <fullName evidence="2">Uncharacterized protein</fullName>
    </submittedName>
</protein>
<feature type="signal peptide" evidence="1">
    <location>
        <begin position="1"/>
        <end position="18"/>
    </location>
</feature>
<proteinExistence type="predicted"/>
<keyword evidence="1" id="KW-0732">Signal</keyword>
<comment type="caution">
    <text evidence="2">The sequence shown here is derived from an EMBL/GenBank/DDBJ whole genome shotgun (WGS) entry which is preliminary data.</text>
</comment>
<accession>A0A8H3CM03</accession>
<evidence type="ECO:0000313" key="2">
    <source>
        <dbReference type="EMBL" id="CAE6484839.1"/>
    </source>
</evidence>
<gene>
    <name evidence="2" type="ORF">RDB_LOCUS78772</name>
</gene>
<evidence type="ECO:0000256" key="1">
    <source>
        <dbReference type="SAM" id="SignalP"/>
    </source>
</evidence>